<dbReference type="PANTHER" id="PTHR43297">
    <property type="entry name" value="OLIGOPEPTIDE TRANSPORT ATP-BINDING PROTEIN APPD"/>
    <property type="match status" value="1"/>
</dbReference>
<dbReference type="PANTHER" id="PTHR43297:SF2">
    <property type="entry name" value="DIPEPTIDE TRANSPORT ATP-BINDING PROTEIN DPPD"/>
    <property type="match status" value="1"/>
</dbReference>
<dbReference type="SUPFAM" id="SSF52540">
    <property type="entry name" value="P-loop containing nucleoside triphosphate hydrolases"/>
    <property type="match status" value="1"/>
</dbReference>
<dbReference type="PROSITE" id="PS50893">
    <property type="entry name" value="ABC_TRANSPORTER_2"/>
    <property type="match status" value="1"/>
</dbReference>
<accession>A0ABU8XUL1</accession>
<dbReference type="InterPro" id="IPR050388">
    <property type="entry name" value="ABC_Ni/Peptide_Import"/>
</dbReference>
<keyword evidence="7" id="KW-0472">Membrane</keyword>
<evidence type="ECO:0000256" key="5">
    <source>
        <dbReference type="ARBA" id="ARBA00022741"/>
    </source>
</evidence>
<dbReference type="NCBIfam" id="TIGR01727">
    <property type="entry name" value="oligo_HPY"/>
    <property type="match status" value="1"/>
</dbReference>
<keyword evidence="4" id="KW-1003">Cell membrane</keyword>
<dbReference type="Gene3D" id="3.40.50.300">
    <property type="entry name" value="P-loop containing nucleotide triphosphate hydrolases"/>
    <property type="match status" value="1"/>
</dbReference>
<dbReference type="InterPro" id="IPR003593">
    <property type="entry name" value="AAA+_ATPase"/>
</dbReference>
<evidence type="ECO:0000256" key="7">
    <source>
        <dbReference type="ARBA" id="ARBA00023136"/>
    </source>
</evidence>
<sequence length="324" mass="35991">MSEPVIDVEGLEVEFPRYGMPPVRAVKGLDLAILRQEIVGLVGESGSGKTTLARAIMQLVPPPGRIAGGRIRFEGQNLAALDPERLRTLRGRSMAMVIANPRSELNPLLTVGQQIGNVLKYHTGLGGKALRKRVIDMLKEVRIPDPERRYDAYPHELSGGMAQRVVMAIALICEPRFVISDDATSGLDVTVQAQVLELLQRLVEKHRTAMLFITRDIGITAHFCDRVAVIYGGEIVEIAPRASFFANPVHPYTVLLLAAFSHNPRLRSYWLKEAEPATDTRPAERGCPFAPRCVRAQPHCRAEHPVLRELAPGHFVRCHYPVER</sequence>
<keyword evidence="10" id="KW-1185">Reference proteome</keyword>
<keyword evidence="3" id="KW-0813">Transport</keyword>
<evidence type="ECO:0000256" key="1">
    <source>
        <dbReference type="ARBA" id="ARBA00004417"/>
    </source>
</evidence>
<dbReference type="InterPro" id="IPR017871">
    <property type="entry name" value="ABC_transporter-like_CS"/>
</dbReference>
<dbReference type="Pfam" id="PF08352">
    <property type="entry name" value="oligo_HPY"/>
    <property type="match status" value="1"/>
</dbReference>
<name>A0ABU8XUL1_9PROT</name>
<dbReference type="PROSITE" id="PS00211">
    <property type="entry name" value="ABC_TRANSPORTER_1"/>
    <property type="match status" value="1"/>
</dbReference>
<evidence type="ECO:0000313" key="10">
    <source>
        <dbReference type="Proteomes" id="UP001375743"/>
    </source>
</evidence>
<dbReference type="CDD" id="cd03257">
    <property type="entry name" value="ABC_NikE_OppD_transporters"/>
    <property type="match status" value="1"/>
</dbReference>
<dbReference type="GO" id="GO:0005524">
    <property type="term" value="F:ATP binding"/>
    <property type="evidence" value="ECO:0007669"/>
    <property type="project" value="UniProtKB-KW"/>
</dbReference>
<dbReference type="InterPro" id="IPR027417">
    <property type="entry name" value="P-loop_NTPase"/>
</dbReference>
<dbReference type="EMBL" id="JBBLZC010000012">
    <property type="protein sequence ID" value="MEK0084093.1"/>
    <property type="molecule type" value="Genomic_DNA"/>
</dbReference>
<dbReference type="Proteomes" id="UP001375743">
    <property type="component" value="Unassembled WGS sequence"/>
</dbReference>
<evidence type="ECO:0000259" key="8">
    <source>
        <dbReference type="PROSITE" id="PS50893"/>
    </source>
</evidence>
<keyword evidence="5" id="KW-0547">Nucleotide-binding</keyword>
<proteinExistence type="inferred from homology"/>
<organism evidence="9 10">
    <name type="scientific">Benzoatithermus flavus</name>
    <dbReference type="NCBI Taxonomy" id="3108223"/>
    <lineage>
        <taxon>Bacteria</taxon>
        <taxon>Pseudomonadati</taxon>
        <taxon>Pseudomonadota</taxon>
        <taxon>Alphaproteobacteria</taxon>
        <taxon>Geminicoccales</taxon>
        <taxon>Geminicoccaceae</taxon>
        <taxon>Benzoatithermus</taxon>
    </lineage>
</organism>
<evidence type="ECO:0000256" key="6">
    <source>
        <dbReference type="ARBA" id="ARBA00022840"/>
    </source>
</evidence>
<dbReference type="SMART" id="SM00382">
    <property type="entry name" value="AAA"/>
    <property type="match status" value="1"/>
</dbReference>
<reference evidence="9 10" key="1">
    <citation type="submission" date="2024-01" db="EMBL/GenBank/DDBJ databases">
        <title>Multi-omics insights into the function and evolution of sodium benzoate biodegradation pathways in Benzoatithermus flavus gen. nov., sp. nov. from hot spring.</title>
        <authorList>
            <person name="Hu C.-J."/>
            <person name="Li W.-J."/>
        </authorList>
    </citation>
    <scope>NUCLEOTIDE SEQUENCE [LARGE SCALE GENOMIC DNA]</scope>
    <source>
        <strain evidence="9 10">SYSU G07066</strain>
    </source>
</reference>
<gene>
    <name evidence="9" type="ORF">U1T56_13090</name>
</gene>
<feature type="domain" description="ABC transporter" evidence="8">
    <location>
        <begin position="8"/>
        <end position="257"/>
    </location>
</feature>
<evidence type="ECO:0000256" key="2">
    <source>
        <dbReference type="ARBA" id="ARBA00005417"/>
    </source>
</evidence>
<evidence type="ECO:0000313" key="9">
    <source>
        <dbReference type="EMBL" id="MEK0084093.1"/>
    </source>
</evidence>
<dbReference type="InterPro" id="IPR003439">
    <property type="entry name" value="ABC_transporter-like_ATP-bd"/>
</dbReference>
<evidence type="ECO:0000256" key="3">
    <source>
        <dbReference type="ARBA" id="ARBA00022448"/>
    </source>
</evidence>
<keyword evidence="6 9" id="KW-0067">ATP-binding</keyword>
<dbReference type="InterPro" id="IPR013563">
    <property type="entry name" value="Oligopep_ABC_C"/>
</dbReference>
<comment type="similarity">
    <text evidence="2">Belongs to the ABC transporter superfamily.</text>
</comment>
<comment type="caution">
    <text evidence="9">The sequence shown here is derived from an EMBL/GenBank/DDBJ whole genome shotgun (WGS) entry which is preliminary data.</text>
</comment>
<evidence type="ECO:0000256" key="4">
    <source>
        <dbReference type="ARBA" id="ARBA00022475"/>
    </source>
</evidence>
<comment type="subcellular location">
    <subcellularLocation>
        <location evidence="1">Cell inner membrane</location>
        <topology evidence="1">Peripheral membrane protein</topology>
    </subcellularLocation>
</comment>
<dbReference type="Pfam" id="PF00005">
    <property type="entry name" value="ABC_tran"/>
    <property type="match status" value="1"/>
</dbReference>
<protein>
    <submittedName>
        <fullName evidence="9">ABC transporter ATP-binding protein</fullName>
    </submittedName>
</protein>
<dbReference type="RefSeq" id="WP_418159940.1">
    <property type="nucleotide sequence ID" value="NZ_JBBLZC010000012.1"/>
</dbReference>